<dbReference type="EMBL" id="LDZF01000031">
    <property type="protein sequence ID" value="KMK11285.1"/>
    <property type="molecule type" value="Genomic_DNA"/>
</dbReference>
<proteinExistence type="predicted"/>
<organism evidence="1 2">
    <name type="scientific">Pluralibacter gergoviae</name>
    <name type="common">Enterobacter gergoviae</name>
    <dbReference type="NCBI Taxonomy" id="61647"/>
    <lineage>
        <taxon>Bacteria</taxon>
        <taxon>Pseudomonadati</taxon>
        <taxon>Pseudomonadota</taxon>
        <taxon>Gammaproteobacteria</taxon>
        <taxon>Enterobacterales</taxon>
        <taxon>Enterobacteriaceae</taxon>
        <taxon>Pluralibacter</taxon>
    </lineage>
</organism>
<accession>A0A0F0VAI7</accession>
<dbReference type="Proteomes" id="UP000036196">
    <property type="component" value="Unassembled WGS sequence"/>
</dbReference>
<evidence type="ECO:0000313" key="1">
    <source>
        <dbReference type="EMBL" id="KMK11285.1"/>
    </source>
</evidence>
<name>A0A0F0VAI7_PLUGE</name>
<evidence type="ECO:0000313" key="2">
    <source>
        <dbReference type="Proteomes" id="UP000036196"/>
    </source>
</evidence>
<comment type="caution">
    <text evidence="1">The sequence shown here is derived from an EMBL/GenBank/DDBJ whole genome shotgun (WGS) entry which is preliminary data.</text>
</comment>
<gene>
    <name evidence="1" type="ORF">ABW06_22140</name>
</gene>
<protein>
    <submittedName>
        <fullName evidence="1">Uncharacterized protein</fullName>
    </submittedName>
</protein>
<dbReference type="AlphaFoldDB" id="A0A0F0VAI7"/>
<reference evidence="1 2" key="1">
    <citation type="submission" date="2015-05" db="EMBL/GenBank/DDBJ databases">
        <title>Genome sequences of Pluralibacter gergoviae.</title>
        <authorList>
            <person name="Greninger A.L."/>
            <person name="Miller S."/>
        </authorList>
    </citation>
    <scope>NUCLEOTIDE SEQUENCE [LARGE SCALE GENOMIC DNA]</scope>
    <source>
        <strain evidence="1 2">JS81F13</strain>
    </source>
</reference>
<sequence length="82" mass="9487">MMIMIAVIDGNNSRMAARGWEMSKHCAPFCQINTKNQLLELLHNIMILYDRSPFLNLLTGCYYSALQISFSFVLLHRMCTEI</sequence>
<dbReference type="STRING" id="61647.LG71_11460"/>
<dbReference type="PATRIC" id="fig|61647.13.peg.3671"/>
<keyword evidence="2" id="KW-1185">Reference proteome</keyword>